<evidence type="ECO:0000256" key="7">
    <source>
        <dbReference type="SAM" id="SignalP"/>
    </source>
</evidence>
<feature type="chain" id="PRO_5016113630" evidence="7">
    <location>
        <begin position="30"/>
        <end position="189"/>
    </location>
</feature>
<evidence type="ECO:0000256" key="4">
    <source>
        <dbReference type="ARBA" id="ARBA00022815"/>
    </source>
</evidence>
<feature type="signal peptide" evidence="7">
    <location>
        <begin position="1"/>
        <end position="29"/>
    </location>
</feature>
<keyword evidence="4" id="KW-0027">Amidation</keyword>
<dbReference type="PROSITE" id="PS00539">
    <property type="entry name" value="PYROKININ"/>
    <property type="match status" value="1"/>
</dbReference>
<evidence type="ECO:0000256" key="1">
    <source>
        <dbReference type="ARBA" id="ARBA00004613"/>
    </source>
</evidence>
<feature type="region of interest" description="Disordered" evidence="6">
    <location>
        <begin position="158"/>
        <end position="189"/>
    </location>
</feature>
<dbReference type="Pfam" id="PF08259">
    <property type="entry name" value="Periviscerokin"/>
    <property type="match status" value="1"/>
</dbReference>
<dbReference type="GO" id="GO:0007218">
    <property type="term" value="P:neuropeptide signaling pathway"/>
    <property type="evidence" value="ECO:0007669"/>
    <property type="project" value="UniProtKB-KW"/>
</dbReference>
<evidence type="ECO:0000256" key="2">
    <source>
        <dbReference type="ARBA" id="ARBA00007714"/>
    </source>
</evidence>
<accession>A0A2U9PFP8</accession>
<keyword evidence="3" id="KW-0964">Secreted</keyword>
<organism evidence="8">
    <name type="scientific">Diaphorina citri</name>
    <name type="common">Asian citrus psyllid</name>
    <dbReference type="NCBI Taxonomy" id="121845"/>
    <lineage>
        <taxon>Eukaryota</taxon>
        <taxon>Metazoa</taxon>
        <taxon>Ecdysozoa</taxon>
        <taxon>Arthropoda</taxon>
        <taxon>Hexapoda</taxon>
        <taxon>Insecta</taxon>
        <taxon>Pterygota</taxon>
        <taxon>Neoptera</taxon>
        <taxon>Paraneoptera</taxon>
        <taxon>Hemiptera</taxon>
        <taxon>Sternorrhyncha</taxon>
        <taxon>Psylloidea</taxon>
        <taxon>Psyllidae</taxon>
        <taxon>Diaphorininae</taxon>
        <taxon>Diaphorina</taxon>
    </lineage>
</organism>
<comment type="similarity">
    <text evidence="2">Belongs to the pyrokinin family.</text>
</comment>
<keyword evidence="7" id="KW-0732">Signal</keyword>
<evidence type="ECO:0000256" key="6">
    <source>
        <dbReference type="SAM" id="MobiDB-lite"/>
    </source>
</evidence>
<reference evidence="8" key="1">
    <citation type="submission" date="2017-11" db="EMBL/GenBank/DDBJ databases">
        <title>Characterization and expression profiling of neuropeptides and their receptors in the Asian Citrus Psyllid, Diaphorina citri.</title>
        <authorList>
            <person name="Wang Z."/>
            <person name="Zeng X."/>
        </authorList>
    </citation>
    <scope>NUCLEOTIDE SEQUENCE</scope>
</reference>
<dbReference type="EMBL" id="MG550158">
    <property type="protein sequence ID" value="AWT50592.1"/>
    <property type="molecule type" value="mRNA"/>
</dbReference>
<evidence type="ECO:0000313" key="8">
    <source>
        <dbReference type="EMBL" id="AWT50592.1"/>
    </source>
</evidence>
<evidence type="ECO:0000256" key="5">
    <source>
        <dbReference type="ARBA" id="ARBA00023320"/>
    </source>
</evidence>
<protein>
    <submittedName>
        <fullName evidence="8">Neuropeptide CAP2b</fullName>
    </submittedName>
</protein>
<evidence type="ECO:0000256" key="3">
    <source>
        <dbReference type="ARBA" id="ARBA00022525"/>
    </source>
</evidence>
<sequence>MSRENEHSVSFTLVTLVTFVLTLTHYAQGYQEANKLDGNGNGNGHIHTIKTRRDSSSGLIAFPRVGRGSDDLTWSAAADLTDPELHEMKRSLMAFPRVGRKAWKRADREGSNNMWFGPRLGRSFGQYKRESEIVPWSFFSVRGLPNLSLRRSSDTAFTPRLGRESNEDTSNYEDNGDDPAYADLAQLSS</sequence>
<dbReference type="InterPro" id="IPR001484">
    <property type="entry name" value="Pyrokinin_CS"/>
</dbReference>
<comment type="subcellular location">
    <subcellularLocation>
        <location evidence="1">Secreted</location>
    </subcellularLocation>
</comment>
<keyword evidence="5 8" id="KW-0527">Neuropeptide</keyword>
<dbReference type="GO" id="GO:0005184">
    <property type="term" value="F:neuropeptide hormone activity"/>
    <property type="evidence" value="ECO:0007669"/>
    <property type="project" value="InterPro"/>
</dbReference>
<name>A0A2U9PFP8_DIACI</name>
<dbReference type="GO" id="GO:0005576">
    <property type="term" value="C:extracellular region"/>
    <property type="evidence" value="ECO:0007669"/>
    <property type="project" value="UniProtKB-SubCell"/>
</dbReference>
<dbReference type="AlphaFoldDB" id="A0A2U9PFP8"/>
<dbReference type="InterPro" id="IPR013231">
    <property type="entry name" value="Periviscerokinin"/>
</dbReference>
<proteinExistence type="evidence at transcript level"/>